<dbReference type="Proteomes" id="UP000515125">
    <property type="component" value="Unplaced"/>
</dbReference>
<feature type="domain" description="Immune mapped protein 2 N-terminal" evidence="2">
    <location>
        <begin position="70"/>
        <end position="150"/>
    </location>
</feature>
<protein>
    <submittedName>
        <fullName evidence="4">Uncharacterized protein LOC34617285</fullName>
    </submittedName>
</protein>
<dbReference type="AlphaFoldDB" id="A0A6P6S2D8"/>
<accession>A0A6P6S2D8</accession>
<reference evidence="4" key="1">
    <citation type="submission" date="2025-08" db="UniProtKB">
        <authorList>
            <consortium name="RefSeq"/>
        </authorList>
    </citation>
    <scope>IDENTIFICATION</scope>
</reference>
<feature type="region of interest" description="Disordered" evidence="1">
    <location>
        <begin position="13"/>
        <end position="60"/>
    </location>
</feature>
<dbReference type="RefSeq" id="XP_026194303.1">
    <property type="nucleotide sequence ID" value="XM_026338518.1"/>
</dbReference>
<name>A0A6P6S2D8_9EIME</name>
<evidence type="ECO:0000313" key="3">
    <source>
        <dbReference type="Proteomes" id="UP000515125"/>
    </source>
</evidence>
<gene>
    <name evidence="4" type="primary">LOC34617285</name>
</gene>
<proteinExistence type="predicted"/>
<dbReference type="GeneID" id="34617285"/>
<dbReference type="InterPro" id="IPR040955">
    <property type="entry name" value="IMP2_N"/>
</dbReference>
<keyword evidence="3" id="KW-1185">Reference proteome</keyword>
<evidence type="ECO:0000313" key="4">
    <source>
        <dbReference type="RefSeq" id="XP_026194303.1"/>
    </source>
</evidence>
<feature type="compositionally biased region" description="Basic and acidic residues" evidence="1">
    <location>
        <begin position="15"/>
        <end position="24"/>
    </location>
</feature>
<organism evidence="3 4">
    <name type="scientific">Cyclospora cayetanensis</name>
    <dbReference type="NCBI Taxonomy" id="88456"/>
    <lineage>
        <taxon>Eukaryota</taxon>
        <taxon>Sar</taxon>
        <taxon>Alveolata</taxon>
        <taxon>Apicomplexa</taxon>
        <taxon>Conoidasida</taxon>
        <taxon>Coccidia</taxon>
        <taxon>Eucoccidiorida</taxon>
        <taxon>Eimeriorina</taxon>
        <taxon>Eimeriidae</taxon>
        <taxon>Cyclospora</taxon>
    </lineage>
</organism>
<evidence type="ECO:0000256" key="1">
    <source>
        <dbReference type="SAM" id="MobiDB-lite"/>
    </source>
</evidence>
<dbReference type="Pfam" id="PF18590">
    <property type="entry name" value="IMP2_N"/>
    <property type="match status" value="1"/>
</dbReference>
<dbReference type="OrthoDB" id="346545at2759"/>
<evidence type="ECO:0000259" key="2">
    <source>
        <dbReference type="Pfam" id="PF18590"/>
    </source>
</evidence>
<sequence>MFACCCAESAAPAEVHTEERHDGGDESPGDAKLGGAASTKQEAPAKKPMTAPAVERARRTSAPMQCPLDEGIYLMYSSEMDSIYAQWSTSPEPSALAWLKPSVAVPRHKFKVNGGRQTLFNKAVEDGKYYEGWIKFVCIANELPSKLMLLDNFGACGAPDVQVLQLASPGDASSAGTEYVAQPIGEYNALYDLKNIKAIAIVPVTSTLIPIGQPITPQKFLQMGQGEGGAQAINMR</sequence>